<dbReference type="EMBL" id="SJPQ01000002">
    <property type="protein sequence ID" value="TWT88675.1"/>
    <property type="molecule type" value="Genomic_DNA"/>
</dbReference>
<proteinExistence type="predicted"/>
<dbReference type="Pfam" id="PF01370">
    <property type="entry name" value="Epimerase"/>
    <property type="match status" value="1"/>
</dbReference>
<dbReference type="PANTHER" id="PTHR48079">
    <property type="entry name" value="PROTEIN YEEZ"/>
    <property type="match status" value="1"/>
</dbReference>
<organism evidence="2 3">
    <name type="scientific">Pseudobythopirellula maris</name>
    <dbReference type="NCBI Taxonomy" id="2527991"/>
    <lineage>
        <taxon>Bacteria</taxon>
        <taxon>Pseudomonadati</taxon>
        <taxon>Planctomycetota</taxon>
        <taxon>Planctomycetia</taxon>
        <taxon>Pirellulales</taxon>
        <taxon>Lacipirellulaceae</taxon>
        <taxon>Pseudobythopirellula</taxon>
    </lineage>
</organism>
<dbReference type="PANTHER" id="PTHR48079:SF6">
    <property type="entry name" value="NAD(P)-BINDING DOMAIN-CONTAINING PROTEIN-RELATED"/>
    <property type="match status" value="1"/>
</dbReference>
<dbReference type="SUPFAM" id="SSF51735">
    <property type="entry name" value="NAD(P)-binding Rossmann-fold domains"/>
    <property type="match status" value="1"/>
</dbReference>
<accession>A0A5C5ZNM9</accession>
<dbReference type="GO" id="GO:0004029">
    <property type="term" value="F:aldehyde dehydrogenase (NAD+) activity"/>
    <property type="evidence" value="ECO:0007669"/>
    <property type="project" value="TreeGrafter"/>
</dbReference>
<name>A0A5C5ZNM9_9BACT</name>
<feature type="domain" description="NAD-dependent epimerase/dehydratase" evidence="1">
    <location>
        <begin position="2"/>
        <end position="174"/>
    </location>
</feature>
<dbReference type="GO" id="GO:0005737">
    <property type="term" value="C:cytoplasm"/>
    <property type="evidence" value="ECO:0007669"/>
    <property type="project" value="TreeGrafter"/>
</dbReference>
<keyword evidence="3" id="KW-1185">Reference proteome</keyword>
<evidence type="ECO:0000313" key="2">
    <source>
        <dbReference type="EMBL" id="TWT88675.1"/>
    </source>
</evidence>
<gene>
    <name evidence="2" type="ORF">Mal64_21620</name>
</gene>
<dbReference type="AlphaFoldDB" id="A0A5C5ZNM9"/>
<reference evidence="2 3" key="1">
    <citation type="submission" date="2019-02" db="EMBL/GenBank/DDBJ databases">
        <title>Deep-cultivation of Planctomycetes and their phenomic and genomic characterization uncovers novel biology.</title>
        <authorList>
            <person name="Wiegand S."/>
            <person name="Jogler M."/>
            <person name="Boedeker C."/>
            <person name="Pinto D."/>
            <person name="Vollmers J."/>
            <person name="Rivas-Marin E."/>
            <person name="Kohn T."/>
            <person name="Peeters S.H."/>
            <person name="Heuer A."/>
            <person name="Rast P."/>
            <person name="Oberbeckmann S."/>
            <person name="Bunk B."/>
            <person name="Jeske O."/>
            <person name="Meyerdierks A."/>
            <person name="Storesund J.E."/>
            <person name="Kallscheuer N."/>
            <person name="Luecker S."/>
            <person name="Lage O.M."/>
            <person name="Pohl T."/>
            <person name="Merkel B.J."/>
            <person name="Hornburger P."/>
            <person name="Mueller R.-W."/>
            <person name="Bruemmer F."/>
            <person name="Labrenz M."/>
            <person name="Spormann A.M."/>
            <person name="Op Den Camp H."/>
            <person name="Overmann J."/>
            <person name="Amann R."/>
            <person name="Jetten M.S.M."/>
            <person name="Mascher T."/>
            <person name="Medema M.H."/>
            <person name="Devos D.P."/>
            <person name="Kaster A.-K."/>
            <person name="Ovreas L."/>
            <person name="Rohde M."/>
            <person name="Galperin M.Y."/>
            <person name="Jogler C."/>
        </authorList>
    </citation>
    <scope>NUCLEOTIDE SEQUENCE [LARGE SCALE GENOMIC DNA]</scope>
    <source>
        <strain evidence="2 3">Mal64</strain>
    </source>
</reference>
<evidence type="ECO:0000313" key="3">
    <source>
        <dbReference type="Proteomes" id="UP000315440"/>
    </source>
</evidence>
<dbReference type="InterPro" id="IPR036291">
    <property type="entry name" value="NAD(P)-bd_dom_sf"/>
</dbReference>
<dbReference type="Gene3D" id="3.40.50.720">
    <property type="entry name" value="NAD(P)-binding Rossmann-like Domain"/>
    <property type="match status" value="1"/>
</dbReference>
<sequence>MRLVRGDVTDPPSVAAALEGVGAVYHLAGKTHALSLADFLAVNEAGVQNVCRAAAERSAPPVVVVVSSLSAAGPSASAGALAESVAPAPVSDYGRSKLAGERAARESAAAAPITIVRPPVVFGPGDRDGLVMFRAIRRWGVHLAPQLDGVPLSLVAADDLVDALLRAAERGERIASAGPPGQGVYHVADPQVSSYAEMGRLAADAMGRRVWVLRRRKYPFLLPAMAGDLLARLRGKPSIVGMDKLREATAPGGWVCSSQKAIETLGWAPAASLEERYRQTAEAYRAAGWL</sequence>
<comment type="caution">
    <text evidence="2">The sequence shown here is derived from an EMBL/GenBank/DDBJ whole genome shotgun (WGS) entry which is preliminary data.</text>
</comment>
<dbReference type="InterPro" id="IPR051783">
    <property type="entry name" value="NAD(P)-dependent_oxidoreduct"/>
</dbReference>
<evidence type="ECO:0000259" key="1">
    <source>
        <dbReference type="Pfam" id="PF01370"/>
    </source>
</evidence>
<dbReference type="InterPro" id="IPR001509">
    <property type="entry name" value="Epimerase_deHydtase"/>
</dbReference>
<protein>
    <submittedName>
        <fullName evidence="2">NAD dependent epimerase/dehydratase family protein</fullName>
    </submittedName>
</protein>
<dbReference type="Proteomes" id="UP000315440">
    <property type="component" value="Unassembled WGS sequence"/>
</dbReference>